<dbReference type="PhylomeDB" id="Q54GI2"/>
<sequence>MESNIITWLNNCSQELVDSVLALSNNRYFISQKSLEDFTIEQIFNYSISVEQYNTIKNGVEALEIINDDFDQRGTKVEIIFHYDGLNGVNKWYKESIRKIISNNISLNTDYVIINNTMIKEIEPKSRKMYFNPIPPIEISHLLSDDKYHDFIFSLNRSYGPYWYVCSAIICFGLAVLFFFSFIFISKAVGFSLLFVFGISSVCLGIFSFIYVKSLRYNIIKKKIIKFNRLLESSQIPLHFRFLRKEINFPQTDDNLTMEVYYDFMKNNDFQQFLSSSTV</sequence>
<accession>Q54GI2</accession>
<comment type="caution">
    <text evidence="2">The sequence shown here is derived from an EMBL/GenBank/DDBJ whole genome shotgun (WGS) entry which is preliminary data.</text>
</comment>
<keyword evidence="3" id="KW-1185">Reference proteome</keyword>
<keyword evidence="1" id="KW-1133">Transmembrane helix</keyword>
<evidence type="ECO:0008006" key="4">
    <source>
        <dbReference type="Google" id="ProtNLM"/>
    </source>
</evidence>
<dbReference type="RefSeq" id="XP_635869.1">
    <property type="nucleotide sequence ID" value="XM_630777.1"/>
</dbReference>
<dbReference type="FunCoup" id="Q54GI2">
    <property type="interactions" value="1"/>
</dbReference>
<gene>
    <name evidence="2" type="ORF">DDB_G0290151</name>
</gene>
<dbReference type="dictyBase" id="DDB_G0290151"/>
<proteinExistence type="predicted"/>
<dbReference type="VEuPathDB" id="AmoebaDB:DDB_G0290151"/>
<dbReference type="GeneID" id="8627502"/>
<dbReference type="KEGG" id="ddi:DDB_G0290151"/>
<dbReference type="PaxDb" id="44689-DDB0219533"/>
<organism evidence="2 3">
    <name type="scientific">Dictyostelium discoideum</name>
    <name type="common">Social amoeba</name>
    <dbReference type="NCBI Taxonomy" id="44689"/>
    <lineage>
        <taxon>Eukaryota</taxon>
        <taxon>Amoebozoa</taxon>
        <taxon>Evosea</taxon>
        <taxon>Eumycetozoa</taxon>
        <taxon>Dictyostelia</taxon>
        <taxon>Dictyosteliales</taxon>
        <taxon>Dictyosteliaceae</taxon>
        <taxon>Dictyostelium</taxon>
    </lineage>
</organism>
<dbReference type="HOGENOM" id="CLU_999022_0_0_1"/>
<keyword evidence="1" id="KW-0812">Transmembrane</keyword>
<dbReference type="AlphaFoldDB" id="Q54GI2"/>
<dbReference type="Proteomes" id="UP000002195">
    <property type="component" value="Unassembled WGS sequence"/>
</dbReference>
<evidence type="ECO:0000256" key="1">
    <source>
        <dbReference type="SAM" id="Phobius"/>
    </source>
</evidence>
<evidence type="ECO:0000313" key="3">
    <source>
        <dbReference type="Proteomes" id="UP000002195"/>
    </source>
</evidence>
<evidence type="ECO:0000313" key="2">
    <source>
        <dbReference type="EMBL" id="EAL62370.1"/>
    </source>
</evidence>
<name>Q54GI2_DICDI</name>
<reference evidence="2 3" key="1">
    <citation type="journal article" date="2005" name="Nature">
        <title>The genome of the social amoeba Dictyostelium discoideum.</title>
        <authorList>
            <consortium name="The Dictyostelium discoideum Sequencing Consortium"/>
            <person name="Eichinger L."/>
            <person name="Pachebat J.A."/>
            <person name="Glockner G."/>
            <person name="Rajandream M.A."/>
            <person name="Sucgang R."/>
            <person name="Berriman M."/>
            <person name="Song J."/>
            <person name="Olsen R."/>
            <person name="Szafranski K."/>
            <person name="Xu Q."/>
            <person name="Tunggal B."/>
            <person name="Kummerfeld S."/>
            <person name="Madera M."/>
            <person name="Konfortov B.A."/>
            <person name="Rivero F."/>
            <person name="Bankier A.T."/>
            <person name="Lehmann R."/>
            <person name="Hamlin N."/>
            <person name="Davies R."/>
            <person name="Gaudet P."/>
            <person name="Fey P."/>
            <person name="Pilcher K."/>
            <person name="Chen G."/>
            <person name="Saunders D."/>
            <person name="Sodergren E."/>
            <person name="Davis P."/>
            <person name="Kerhornou A."/>
            <person name="Nie X."/>
            <person name="Hall N."/>
            <person name="Anjard C."/>
            <person name="Hemphill L."/>
            <person name="Bason N."/>
            <person name="Farbrother P."/>
            <person name="Desany B."/>
            <person name="Just E."/>
            <person name="Morio T."/>
            <person name="Rost R."/>
            <person name="Churcher C."/>
            <person name="Cooper J."/>
            <person name="Haydock S."/>
            <person name="van Driessche N."/>
            <person name="Cronin A."/>
            <person name="Goodhead I."/>
            <person name="Muzny D."/>
            <person name="Mourier T."/>
            <person name="Pain A."/>
            <person name="Lu M."/>
            <person name="Harper D."/>
            <person name="Lindsay R."/>
            <person name="Hauser H."/>
            <person name="James K."/>
            <person name="Quiles M."/>
            <person name="Madan Babu M."/>
            <person name="Saito T."/>
            <person name="Buchrieser C."/>
            <person name="Wardroper A."/>
            <person name="Felder M."/>
            <person name="Thangavelu M."/>
            <person name="Johnson D."/>
            <person name="Knights A."/>
            <person name="Loulseged H."/>
            <person name="Mungall K."/>
            <person name="Oliver K."/>
            <person name="Price C."/>
            <person name="Quail M.A."/>
            <person name="Urushihara H."/>
            <person name="Hernandez J."/>
            <person name="Rabbinowitsch E."/>
            <person name="Steffen D."/>
            <person name="Sanders M."/>
            <person name="Ma J."/>
            <person name="Kohara Y."/>
            <person name="Sharp S."/>
            <person name="Simmonds M."/>
            <person name="Spiegler S."/>
            <person name="Tivey A."/>
            <person name="Sugano S."/>
            <person name="White B."/>
            <person name="Walker D."/>
            <person name="Woodward J."/>
            <person name="Winckler T."/>
            <person name="Tanaka Y."/>
            <person name="Shaulsky G."/>
            <person name="Schleicher M."/>
            <person name="Weinstock G."/>
            <person name="Rosenthal A."/>
            <person name="Cox E.C."/>
            <person name="Chisholm R.L."/>
            <person name="Gibbs R."/>
            <person name="Loomis W.F."/>
            <person name="Platzer M."/>
            <person name="Kay R.R."/>
            <person name="Williams J."/>
            <person name="Dear P.H."/>
            <person name="Noegel A.A."/>
            <person name="Barrell B."/>
            <person name="Kuspa A."/>
        </authorList>
    </citation>
    <scope>NUCLEOTIDE SEQUENCE [LARGE SCALE GENOMIC DNA]</scope>
    <source>
        <strain evidence="2 3">AX4</strain>
    </source>
</reference>
<feature type="transmembrane region" description="Helical" evidence="1">
    <location>
        <begin position="162"/>
        <end position="185"/>
    </location>
</feature>
<keyword evidence="1" id="KW-0472">Membrane</keyword>
<dbReference type="SMR" id="Q54GI2"/>
<dbReference type="EMBL" id="AAFI02000155">
    <property type="protein sequence ID" value="EAL62370.1"/>
    <property type="molecule type" value="Genomic_DNA"/>
</dbReference>
<feature type="transmembrane region" description="Helical" evidence="1">
    <location>
        <begin position="191"/>
        <end position="212"/>
    </location>
</feature>
<protein>
    <recommendedName>
        <fullName evidence="4">Transmembrane protein</fullName>
    </recommendedName>
</protein>
<dbReference type="InParanoid" id="Q54GI2"/>